<keyword evidence="2" id="KW-0808">Transferase</keyword>
<dbReference type="Gene3D" id="2.40.440.10">
    <property type="entry name" value="L,D-transpeptidase catalytic domain-like"/>
    <property type="match status" value="1"/>
</dbReference>
<dbReference type="Gene3D" id="2.60.40.3780">
    <property type="match status" value="1"/>
</dbReference>
<feature type="compositionally biased region" description="Polar residues" evidence="8">
    <location>
        <begin position="17"/>
        <end position="34"/>
    </location>
</feature>
<evidence type="ECO:0000313" key="11">
    <source>
        <dbReference type="Proteomes" id="UP001050808"/>
    </source>
</evidence>
<protein>
    <submittedName>
        <fullName evidence="10">Lipoprotein</fullName>
    </submittedName>
</protein>
<name>A0ABQ3QM98_9ACTN</name>
<dbReference type="PROSITE" id="PS52029">
    <property type="entry name" value="LD_TPASE"/>
    <property type="match status" value="1"/>
</dbReference>
<evidence type="ECO:0000256" key="8">
    <source>
        <dbReference type="SAM" id="MobiDB-lite"/>
    </source>
</evidence>
<sequence length="387" mass="40572">MAVLALGGCSSGGGKDTSPSPSPTVSKARITTTPKDGADHVGITVKDVGASVADGTFTSVTLMAQGGKAIPGALTPARTAWHPSANLTRGTAYTLTAEAKDPDGRAATTTTRFTTVSENNSAIAFYTPEDASTVGVGMEVSFRFDKAVTDRRAAESAVKITSSSGQQATGHWFGDRRIDFRPQDYWKPDSKVTVAFDFDGLELAKGIYGVQDKSFSFTVGREQISTVDAATQEMTVRRGGATVKRVPVSTGQPKYATYNGTMVISEQDRQTKMNSTTVGLGDEYDIPDVPHAQRLTNSGTFIHGNYWAAPSTFGATAASHGCIGLQDTQGGGDPDSPAAWFYANSLLGDVVIVRNSTAGGTVAPDNGLNGWNLPWTEWTAGSALPHG</sequence>
<dbReference type="InterPro" id="IPR050979">
    <property type="entry name" value="LD-transpeptidase"/>
</dbReference>
<feature type="domain" description="L,D-TPase catalytic" evidence="9">
    <location>
        <begin position="223"/>
        <end position="354"/>
    </location>
</feature>
<dbReference type="InterPro" id="IPR041280">
    <property type="entry name" value="Big_10"/>
</dbReference>
<evidence type="ECO:0000256" key="4">
    <source>
        <dbReference type="ARBA" id="ARBA00022984"/>
    </source>
</evidence>
<proteinExistence type="predicted"/>
<evidence type="ECO:0000256" key="6">
    <source>
        <dbReference type="ARBA" id="ARBA00023316"/>
    </source>
</evidence>
<dbReference type="Proteomes" id="UP001050808">
    <property type="component" value="Unassembled WGS sequence"/>
</dbReference>
<keyword evidence="10" id="KW-0449">Lipoprotein</keyword>
<keyword evidence="11" id="KW-1185">Reference proteome</keyword>
<accession>A0ABQ3QM98</accession>
<feature type="region of interest" description="Disordered" evidence="8">
    <location>
        <begin position="7"/>
        <end position="37"/>
    </location>
</feature>
<evidence type="ECO:0000313" key="10">
    <source>
        <dbReference type="EMBL" id="GHI38402.1"/>
    </source>
</evidence>
<dbReference type="PANTHER" id="PTHR30582:SF2">
    <property type="entry name" value="L,D-TRANSPEPTIDASE YCIB-RELATED"/>
    <property type="match status" value="1"/>
</dbReference>
<feature type="active site" description="Nucleophile" evidence="7">
    <location>
        <position position="322"/>
    </location>
</feature>
<evidence type="ECO:0000256" key="5">
    <source>
        <dbReference type="ARBA" id="ARBA00023315"/>
    </source>
</evidence>
<dbReference type="Pfam" id="PF17964">
    <property type="entry name" value="Big_10"/>
    <property type="match status" value="1"/>
</dbReference>
<evidence type="ECO:0000256" key="1">
    <source>
        <dbReference type="ARBA" id="ARBA00004752"/>
    </source>
</evidence>
<evidence type="ECO:0000256" key="7">
    <source>
        <dbReference type="PROSITE-ProRule" id="PRU01373"/>
    </source>
</evidence>
<dbReference type="InterPro" id="IPR038063">
    <property type="entry name" value="Transpep_catalytic_dom"/>
</dbReference>
<comment type="caution">
    <text evidence="10">The sequence shown here is derived from an EMBL/GenBank/DDBJ whole genome shotgun (WGS) entry which is preliminary data.</text>
</comment>
<dbReference type="Gene3D" id="2.60.40.3710">
    <property type="match status" value="1"/>
</dbReference>
<dbReference type="InterPro" id="IPR005490">
    <property type="entry name" value="LD_TPept_cat_dom"/>
</dbReference>
<evidence type="ECO:0000259" key="9">
    <source>
        <dbReference type="PROSITE" id="PS52029"/>
    </source>
</evidence>
<keyword evidence="5" id="KW-0012">Acyltransferase</keyword>
<comment type="pathway">
    <text evidence="1 7">Cell wall biogenesis; peptidoglycan biosynthesis.</text>
</comment>
<evidence type="ECO:0000256" key="2">
    <source>
        <dbReference type="ARBA" id="ARBA00022679"/>
    </source>
</evidence>
<dbReference type="CDD" id="cd13432">
    <property type="entry name" value="LDT_IgD_like_2"/>
    <property type="match status" value="1"/>
</dbReference>
<organism evidence="10 11">
    <name type="scientific">Streptomyces violascens</name>
    <dbReference type="NCBI Taxonomy" id="67381"/>
    <lineage>
        <taxon>Bacteria</taxon>
        <taxon>Bacillati</taxon>
        <taxon>Actinomycetota</taxon>
        <taxon>Actinomycetes</taxon>
        <taxon>Kitasatosporales</taxon>
        <taxon>Streptomycetaceae</taxon>
        <taxon>Streptomyces</taxon>
    </lineage>
</organism>
<dbReference type="SUPFAM" id="SSF141523">
    <property type="entry name" value="L,D-transpeptidase catalytic domain-like"/>
    <property type="match status" value="1"/>
</dbReference>
<evidence type="ECO:0000256" key="3">
    <source>
        <dbReference type="ARBA" id="ARBA00022960"/>
    </source>
</evidence>
<keyword evidence="6 7" id="KW-0961">Cell wall biogenesis/degradation</keyword>
<dbReference type="EMBL" id="BNDY01000006">
    <property type="protein sequence ID" value="GHI38402.1"/>
    <property type="molecule type" value="Genomic_DNA"/>
</dbReference>
<dbReference type="CDD" id="cd16913">
    <property type="entry name" value="YkuD_like"/>
    <property type="match status" value="1"/>
</dbReference>
<gene>
    <name evidence="10" type="ORF">Sviol_28100</name>
</gene>
<reference evidence="10" key="1">
    <citation type="submission" date="2024-05" db="EMBL/GenBank/DDBJ databases">
        <title>Whole genome shotgun sequence of Streptomyces violascens NBRC 12920.</title>
        <authorList>
            <person name="Komaki H."/>
            <person name="Tamura T."/>
        </authorList>
    </citation>
    <scope>NUCLEOTIDE SEQUENCE</scope>
    <source>
        <strain evidence="10">NBRC 12920</strain>
    </source>
</reference>
<dbReference type="Pfam" id="PF03734">
    <property type="entry name" value="YkuD"/>
    <property type="match status" value="1"/>
</dbReference>
<dbReference type="PANTHER" id="PTHR30582">
    <property type="entry name" value="L,D-TRANSPEPTIDASE"/>
    <property type="match status" value="1"/>
</dbReference>
<keyword evidence="3 7" id="KW-0133">Cell shape</keyword>
<feature type="active site" description="Proton donor/acceptor" evidence="7">
    <location>
        <position position="303"/>
    </location>
</feature>
<keyword evidence="4 7" id="KW-0573">Peptidoglycan synthesis</keyword>